<dbReference type="PROSITE" id="PS00108">
    <property type="entry name" value="PROTEIN_KINASE_ST"/>
    <property type="match status" value="1"/>
</dbReference>
<accession>A0AAN9SC67</accession>
<evidence type="ECO:0000313" key="25">
    <source>
        <dbReference type="Proteomes" id="UP001386955"/>
    </source>
</evidence>
<protein>
    <submittedName>
        <fullName evidence="24">Uncharacterized protein</fullName>
    </submittedName>
</protein>
<keyword evidence="3 19" id="KW-0245">EGF-like domain</keyword>
<keyword evidence="12 21" id="KW-1133">Transmembrane helix</keyword>
<feature type="region of interest" description="Disordered" evidence="20">
    <location>
        <begin position="664"/>
        <end position="685"/>
    </location>
</feature>
<comment type="caution">
    <text evidence="24">The sequence shown here is derived from an EMBL/GenBank/DDBJ whole genome shotgun (WGS) entry which is preliminary data.</text>
</comment>
<comment type="function">
    <text evidence="18">Serine/threonine-protein kinase that may function as a signaling receptor of extracellular matrix component. Binding to pectin may have significance in the control of cell expansion, morphogenesis and development.</text>
</comment>
<dbReference type="PIRSF" id="PIRSF000641">
    <property type="entry name" value="SRK"/>
    <property type="match status" value="1"/>
</dbReference>
<evidence type="ECO:0000256" key="3">
    <source>
        <dbReference type="ARBA" id="ARBA00022536"/>
    </source>
</evidence>
<keyword evidence="11" id="KW-0067">ATP-binding</keyword>
<dbReference type="Gene3D" id="3.30.200.20">
    <property type="entry name" value="Phosphorylase Kinase, domain 1"/>
    <property type="match status" value="1"/>
</dbReference>
<comment type="catalytic activity">
    <reaction evidence="16">
        <text>L-seryl-[protein] + ATP = O-phospho-L-seryl-[protein] + ADP + H(+)</text>
        <dbReference type="Rhea" id="RHEA:17989"/>
        <dbReference type="Rhea" id="RHEA-COMP:9863"/>
        <dbReference type="Rhea" id="RHEA-COMP:11604"/>
        <dbReference type="ChEBI" id="CHEBI:15378"/>
        <dbReference type="ChEBI" id="CHEBI:29999"/>
        <dbReference type="ChEBI" id="CHEBI:30616"/>
        <dbReference type="ChEBI" id="CHEBI:83421"/>
        <dbReference type="ChEBI" id="CHEBI:456216"/>
    </reaction>
</comment>
<keyword evidence="7" id="KW-0732">Signal</keyword>
<keyword evidence="14" id="KW-1015">Disulfide bond</keyword>
<dbReference type="InterPro" id="IPR001245">
    <property type="entry name" value="Ser-Thr/Tyr_kinase_cat_dom"/>
</dbReference>
<evidence type="ECO:0000259" key="23">
    <source>
        <dbReference type="PROSITE" id="PS50026"/>
    </source>
</evidence>
<evidence type="ECO:0000256" key="9">
    <source>
        <dbReference type="ARBA" id="ARBA00022741"/>
    </source>
</evidence>
<dbReference type="GO" id="GO:0005509">
    <property type="term" value="F:calcium ion binding"/>
    <property type="evidence" value="ECO:0007669"/>
    <property type="project" value="InterPro"/>
</dbReference>
<dbReference type="SMART" id="SM00220">
    <property type="entry name" value="S_TKc"/>
    <property type="match status" value="1"/>
</dbReference>
<dbReference type="InterPro" id="IPR000719">
    <property type="entry name" value="Prot_kinase_dom"/>
</dbReference>
<dbReference type="AlphaFoldDB" id="A0AAN9SC67"/>
<dbReference type="FunFam" id="1.10.510.10:FF:000084">
    <property type="entry name" value="Wall-associated receptor kinase 2"/>
    <property type="match status" value="1"/>
</dbReference>
<dbReference type="SMART" id="SM00179">
    <property type="entry name" value="EGF_CA"/>
    <property type="match status" value="1"/>
</dbReference>
<dbReference type="Pfam" id="PF07645">
    <property type="entry name" value="EGF_CA"/>
    <property type="match status" value="1"/>
</dbReference>
<evidence type="ECO:0000256" key="6">
    <source>
        <dbReference type="ARBA" id="ARBA00022692"/>
    </source>
</evidence>
<dbReference type="GO" id="GO:0005886">
    <property type="term" value="C:plasma membrane"/>
    <property type="evidence" value="ECO:0007669"/>
    <property type="project" value="TreeGrafter"/>
</dbReference>
<dbReference type="CDD" id="cd14066">
    <property type="entry name" value="STKc_IRAK"/>
    <property type="match status" value="1"/>
</dbReference>
<evidence type="ECO:0000256" key="1">
    <source>
        <dbReference type="ARBA" id="ARBA00004479"/>
    </source>
</evidence>
<keyword evidence="9" id="KW-0547">Nucleotide-binding</keyword>
<dbReference type="InterPro" id="IPR011009">
    <property type="entry name" value="Kinase-like_dom_sf"/>
</dbReference>
<dbReference type="SUPFAM" id="SSF56112">
    <property type="entry name" value="Protein kinase-like (PK-like)"/>
    <property type="match status" value="1"/>
</dbReference>
<evidence type="ECO:0000256" key="20">
    <source>
        <dbReference type="SAM" id="MobiDB-lite"/>
    </source>
</evidence>
<dbReference type="GO" id="GO:0007166">
    <property type="term" value="P:cell surface receptor signaling pathway"/>
    <property type="evidence" value="ECO:0007669"/>
    <property type="project" value="InterPro"/>
</dbReference>
<dbReference type="SUPFAM" id="SSF57196">
    <property type="entry name" value="EGF/Laminin"/>
    <property type="match status" value="1"/>
</dbReference>
<evidence type="ECO:0000256" key="12">
    <source>
        <dbReference type="ARBA" id="ARBA00022989"/>
    </source>
</evidence>
<keyword evidence="15" id="KW-0325">Glycoprotein</keyword>
<evidence type="ECO:0000256" key="2">
    <source>
        <dbReference type="ARBA" id="ARBA00022527"/>
    </source>
</evidence>
<dbReference type="InterPro" id="IPR000152">
    <property type="entry name" value="EGF-type_Asp/Asn_hydroxyl_site"/>
</dbReference>
<dbReference type="InterPro" id="IPR001881">
    <property type="entry name" value="EGF-like_Ca-bd_dom"/>
</dbReference>
<keyword evidence="4" id="KW-0597">Phosphoprotein</keyword>
<keyword evidence="10" id="KW-0418">Kinase</keyword>
<dbReference type="InterPro" id="IPR049883">
    <property type="entry name" value="NOTCH1_EGF-like"/>
</dbReference>
<dbReference type="InterPro" id="IPR018097">
    <property type="entry name" value="EGF_Ca-bd_CS"/>
</dbReference>
<feature type="domain" description="Protein kinase" evidence="22">
    <location>
        <begin position="372"/>
        <end position="654"/>
    </location>
</feature>
<dbReference type="InterPro" id="IPR008271">
    <property type="entry name" value="Ser/Thr_kinase_AS"/>
</dbReference>
<feature type="compositionally biased region" description="Polar residues" evidence="20">
    <location>
        <begin position="667"/>
        <end position="676"/>
    </location>
</feature>
<dbReference type="PROSITE" id="PS50011">
    <property type="entry name" value="PROTEIN_KINASE_DOM"/>
    <property type="match status" value="1"/>
</dbReference>
<evidence type="ECO:0000256" key="8">
    <source>
        <dbReference type="ARBA" id="ARBA00022737"/>
    </source>
</evidence>
<organism evidence="24 25">
    <name type="scientific">Psophocarpus tetragonolobus</name>
    <name type="common">Winged bean</name>
    <name type="synonym">Dolichos tetragonolobus</name>
    <dbReference type="NCBI Taxonomy" id="3891"/>
    <lineage>
        <taxon>Eukaryota</taxon>
        <taxon>Viridiplantae</taxon>
        <taxon>Streptophyta</taxon>
        <taxon>Embryophyta</taxon>
        <taxon>Tracheophyta</taxon>
        <taxon>Spermatophyta</taxon>
        <taxon>Magnoliopsida</taxon>
        <taxon>eudicotyledons</taxon>
        <taxon>Gunneridae</taxon>
        <taxon>Pentapetalae</taxon>
        <taxon>rosids</taxon>
        <taxon>fabids</taxon>
        <taxon>Fabales</taxon>
        <taxon>Fabaceae</taxon>
        <taxon>Papilionoideae</taxon>
        <taxon>50 kb inversion clade</taxon>
        <taxon>NPAAA clade</taxon>
        <taxon>indigoferoid/millettioid clade</taxon>
        <taxon>Phaseoleae</taxon>
        <taxon>Psophocarpus</taxon>
    </lineage>
</organism>
<evidence type="ECO:0000256" key="15">
    <source>
        <dbReference type="ARBA" id="ARBA00023180"/>
    </source>
</evidence>
<evidence type="ECO:0000256" key="21">
    <source>
        <dbReference type="SAM" id="Phobius"/>
    </source>
</evidence>
<evidence type="ECO:0000256" key="11">
    <source>
        <dbReference type="ARBA" id="ARBA00022840"/>
    </source>
</evidence>
<evidence type="ECO:0000256" key="13">
    <source>
        <dbReference type="ARBA" id="ARBA00023136"/>
    </source>
</evidence>
<dbReference type="InterPro" id="IPR000742">
    <property type="entry name" value="EGF"/>
</dbReference>
<keyword evidence="2" id="KW-0723">Serine/threonine-protein kinase</keyword>
<evidence type="ECO:0000256" key="18">
    <source>
        <dbReference type="ARBA" id="ARBA00058961"/>
    </source>
</evidence>
<dbReference type="Pfam" id="PF07714">
    <property type="entry name" value="PK_Tyr_Ser-Thr"/>
    <property type="match status" value="1"/>
</dbReference>
<dbReference type="InterPro" id="IPR024171">
    <property type="entry name" value="SRK-like_kinase"/>
</dbReference>
<sequence length="702" mass="78834">MTLNCSFNPSFLITCNHTFSPPVLYFESDDEDKNIVPVESISLYGELTISLPVVTNCLFQEIYDKVVSVFRWYNLRAFQLSSTQNKFTVVGGNTVGIVQSENNLNLYSACVSLYDNKSMSNDSCSGIGCCQIAIPRGLSYFFYSSYPNVFNSSSNRGWEKNPYKCSYAFLVKDGEYHFSATPTEILNLGEHTWFPVALDWAVENHTCKDACKSQHSVCYNATHMGHGYLCNCSAGFRGNPYLTNGCRDINECEESHDCMEHTKCINSNGSYHCSCRDGYEGDGKNNGSGCKFGTNRVIIIVLSVSVGILTLLGGIFYAYWKLKKKNLIKLKEQFFQQNGGLLLQQQLAKCSGSTETTKIFTLEELEKATKNFDEGMVVGKGGQGTVYKGILHNNIVVAIKRSKISNSNQIEQFINEVIVLSRINHRNVVRLLGCCLETEVPLLVYEFIPNGTVYEHLHNEGQSLRLTWETRLQIATETAEALAYLHSAASEPIIHRDVKTANILLDYNLIAKVSDFGASKIIPLDHTQLTTLVRGTLGYLDPEYFQTSQLTEKSDVFSFGVVLVELLTGKKALSFDRPESHRNLAMHFHSTLNEGSFLNIVDRHIIDEANVEQLMDVANIAEHCLRLKGEERPTMKEVAKELERISILKKHQWEKVNLSPEDAENFLNESSSFNTTDDAEERSTYSSFDISKQNFWSSSGGK</sequence>
<dbReference type="FunFam" id="3.30.200.20:FF:000043">
    <property type="entry name" value="Wall-associated receptor kinase 2"/>
    <property type="match status" value="1"/>
</dbReference>
<keyword evidence="25" id="KW-1185">Reference proteome</keyword>
<reference evidence="24 25" key="1">
    <citation type="submission" date="2024-01" db="EMBL/GenBank/DDBJ databases">
        <title>The genomes of 5 underutilized Papilionoideae crops provide insights into root nodulation and disease resistanc.</title>
        <authorList>
            <person name="Jiang F."/>
        </authorList>
    </citation>
    <scope>NUCLEOTIDE SEQUENCE [LARGE SCALE GENOMIC DNA]</scope>
    <source>
        <strain evidence="24">DUOXIRENSHENG_FW03</strain>
        <tissue evidence="24">Leaves</tissue>
    </source>
</reference>
<dbReference type="Proteomes" id="UP001386955">
    <property type="component" value="Unassembled WGS sequence"/>
</dbReference>
<dbReference type="PROSITE" id="PS01187">
    <property type="entry name" value="EGF_CA"/>
    <property type="match status" value="1"/>
</dbReference>
<evidence type="ECO:0000256" key="4">
    <source>
        <dbReference type="ARBA" id="ARBA00022553"/>
    </source>
</evidence>
<dbReference type="FunFam" id="2.10.25.10:FF:000038">
    <property type="entry name" value="Fibrillin 2"/>
    <property type="match status" value="1"/>
</dbReference>
<dbReference type="CDD" id="cd00054">
    <property type="entry name" value="EGF_CA"/>
    <property type="match status" value="1"/>
</dbReference>
<evidence type="ECO:0000256" key="14">
    <source>
        <dbReference type="ARBA" id="ARBA00023157"/>
    </source>
</evidence>
<evidence type="ECO:0000259" key="22">
    <source>
        <dbReference type="PROSITE" id="PS50011"/>
    </source>
</evidence>
<evidence type="ECO:0000256" key="5">
    <source>
        <dbReference type="ARBA" id="ARBA00022679"/>
    </source>
</evidence>
<dbReference type="PANTHER" id="PTHR27005:SF511">
    <property type="entry name" value="WALL-ASSOCIATED RECEPTOR KINASE 1-RELATED"/>
    <property type="match status" value="1"/>
</dbReference>
<gene>
    <name evidence="24" type="ORF">VNO78_21465</name>
</gene>
<dbReference type="Gene3D" id="1.10.510.10">
    <property type="entry name" value="Transferase(Phosphotransferase) domain 1"/>
    <property type="match status" value="1"/>
</dbReference>
<dbReference type="PROSITE" id="PS50026">
    <property type="entry name" value="EGF_3"/>
    <property type="match status" value="1"/>
</dbReference>
<keyword evidence="13 21" id="KW-0472">Membrane</keyword>
<dbReference type="EMBL" id="JAYMYS010000005">
    <property type="protein sequence ID" value="KAK7393015.1"/>
    <property type="molecule type" value="Genomic_DNA"/>
</dbReference>
<evidence type="ECO:0000256" key="17">
    <source>
        <dbReference type="ARBA" id="ARBA00047951"/>
    </source>
</evidence>
<evidence type="ECO:0000313" key="24">
    <source>
        <dbReference type="EMBL" id="KAK7393015.1"/>
    </source>
</evidence>
<comment type="caution">
    <text evidence="19">Lacks conserved residue(s) required for the propagation of feature annotation.</text>
</comment>
<proteinExistence type="predicted"/>
<evidence type="ECO:0000256" key="7">
    <source>
        <dbReference type="ARBA" id="ARBA00022729"/>
    </source>
</evidence>
<dbReference type="GO" id="GO:0005524">
    <property type="term" value="F:ATP binding"/>
    <property type="evidence" value="ECO:0007669"/>
    <property type="project" value="UniProtKB-KW"/>
</dbReference>
<dbReference type="Gene3D" id="2.10.25.10">
    <property type="entry name" value="Laminin"/>
    <property type="match status" value="1"/>
</dbReference>
<dbReference type="PANTHER" id="PTHR27005">
    <property type="entry name" value="WALL-ASSOCIATED RECEPTOR KINASE-LIKE 21"/>
    <property type="match status" value="1"/>
</dbReference>
<evidence type="ECO:0000256" key="19">
    <source>
        <dbReference type="PROSITE-ProRule" id="PRU00076"/>
    </source>
</evidence>
<dbReference type="PROSITE" id="PS00010">
    <property type="entry name" value="ASX_HYDROXYL"/>
    <property type="match status" value="1"/>
</dbReference>
<feature type="domain" description="EGF-like" evidence="23">
    <location>
        <begin position="248"/>
        <end position="285"/>
    </location>
</feature>
<evidence type="ECO:0000256" key="10">
    <source>
        <dbReference type="ARBA" id="ARBA00022777"/>
    </source>
</evidence>
<comment type="subcellular location">
    <subcellularLocation>
        <location evidence="1">Membrane</location>
        <topology evidence="1">Single-pass type I membrane protein</topology>
    </subcellularLocation>
</comment>
<evidence type="ECO:0000256" key="16">
    <source>
        <dbReference type="ARBA" id="ARBA00047558"/>
    </source>
</evidence>
<comment type="catalytic activity">
    <reaction evidence="17">
        <text>L-threonyl-[protein] + ATP = O-phospho-L-threonyl-[protein] + ADP + H(+)</text>
        <dbReference type="Rhea" id="RHEA:46608"/>
        <dbReference type="Rhea" id="RHEA-COMP:11060"/>
        <dbReference type="Rhea" id="RHEA-COMP:11605"/>
        <dbReference type="ChEBI" id="CHEBI:15378"/>
        <dbReference type="ChEBI" id="CHEBI:30013"/>
        <dbReference type="ChEBI" id="CHEBI:30616"/>
        <dbReference type="ChEBI" id="CHEBI:61977"/>
        <dbReference type="ChEBI" id="CHEBI:456216"/>
    </reaction>
</comment>
<feature type="transmembrane region" description="Helical" evidence="21">
    <location>
        <begin position="297"/>
        <end position="320"/>
    </location>
</feature>
<keyword evidence="6 21" id="KW-0812">Transmembrane</keyword>
<keyword evidence="8" id="KW-0677">Repeat</keyword>
<keyword evidence="5" id="KW-0808">Transferase</keyword>
<name>A0AAN9SC67_PSOTE</name>
<dbReference type="InterPro" id="IPR045274">
    <property type="entry name" value="WAK-like"/>
</dbReference>
<dbReference type="SMART" id="SM00181">
    <property type="entry name" value="EGF"/>
    <property type="match status" value="2"/>
</dbReference>
<dbReference type="GO" id="GO:0004674">
    <property type="term" value="F:protein serine/threonine kinase activity"/>
    <property type="evidence" value="ECO:0007669"/>
    <property type="project" value="UniProtKB-KW"/>
</dbReference>